<dbReference type="AlphaFoldDB" id="A0AAW0A9E1"/>
<comment type="caution">
    <text evidence="1">The sequence shown here is derived from an EMBL/GenBank/DDBJ whole genome shotgun (WGS) entry which is preliminary data.</text>
</comment>
<protein>
    <submittedName>
        <fullName evidence="1">Uncharacterized protein</fullName>
    </submittedName>
</protein>
<dbReference type="Proteomes" id="UP001362999">
    <property type="component" value="Unassembled WGS sequence"/>
</dbReference>
<gene>
    <name evidence="1" type="ORF">R3P38DRAFT_3605428</name>
</gene>
<dbReference type="EMBL" id="JAWWNJ010000079">
    <property type="protein sequence ID" value="KAK7002384.1"/>
    <property type="molecule type" value="Genomic_DNA"/>
</dbReference>
<evidence type="ECO:0000313" key="1">
    <source>
        <dbReference type="EMBL" id="KAK7002384.1"/>
    </source>
</evidence>
<reference evidence="1 2" key="1">
    <citation type="journal article" date="2024" name="J Genomics">
        <title>Draft genome sequencing and assembly of Favolaschia claudopus CIRM-BRFM 2984 isolated from oak limbs.</title>
        <authorList>
            <person name="Navarro D."/>
            <person name="Drula E."/>
            <person name="Chaduli D."/>
            <person name="Cazenave R."/>
            <person name="Ahrendt S."/>
            <person name="Wang J."/>
            <person name="Lipzen A."/>
            <person name="Daum C."/>
            <person name="Barry K."/>
            <person name="Grigoriev I.V."/>
            <person name="Favel A."/>
            <person name="Rosso M.N."/>
            <person name="Martin F."/>
        </authorList>
    </citation>
    <scope>NUCLEOTIDE SEQUENCE [LARGE SCALE GENOMIC DNA]</scope>
    <source>
        <strain evidence="1 2">CIRM-BRFM 2984</strain>
    </source>
</reference>
<organism evidence="1 2">
    <name type="scientific">Favolaschia claudopus</name>
    <dbReference type="NCBI Taxonomy" id="2862362"/>
    <lineage>
        <taxon>Eukaryota</taxon>
        <taxon>Fungi</taxon>
        <taxon>Dikarya</taxon>
        <taxon>Basidiomycota</taxon>
        <taxon>Agaricomycotina</taxon>
        <taxon>Agaricomycetes</taxon>
        <taxon>Agaricomycetidae</taxon>
        <taxon>Agaricales</taxon>
        <taxon>Marasmiineae</taxon>
        <taxon>Mycenaceae</taxon>
        <taxon>Favolaschia</taxon>
    </lineage>
</organism>
<proteinExistence type="predicted"/>
<sequence length="255" mass="27567">MDADPTTLIDARTETACMTSLGQRPRPRPLAFALALSCARKWRGSGGVVTSADLIIPRVPPLPFSPALSLSLALTHTAEFTSPIHRSSDKLAISAPSISHLAHAISTDVDKISVDNAALDTASNNIHLPHLSTDAVSITLHNQSQPRTAANTYAPALPRSLGFARPSHRFRAHANAKSVDPLQLDLPVPSPSLPHSHPLTLQLRTHTNRAHGMGACTVVREWIVTREQHFYLRASVPVRTSGALIARRMLWCRAA</sequence>
<evidence type="ECO:0000313" key="2">
    <source>
        <dbReference type="Proteomes" id="UP001362999"/>
    </source>
</evidence>
<keyword evidence="2" id="KW-1185">Reference proteome</keyword>
<name>A0AAW0A9E1_9AGAR</name>
<accession>A0AAW0A9E1</accession>